<comment type="similarity">
    <text evidence="6">Belongs to the Vsr family.</text>
</comment>
<dbReference type="Proteomes" id="UP001596071">
    <property type="component" value="Unassembled WGS sequence"/>
</dbReference>
<dbReference type="CDD" id="cd00221">
    <property type="entry name" value="Vsr"/>
    <property type="match status" value="1"/>
</dbReference>
<comment type="caution">
    <text evidence="7">The sequence shown here is derived from an EMBL/GenBank/DDBJ whole genome shotgun (WGS) entry which is preliminary data.</text>
</comment>
<evidence type="ECO:0000256" key="4">
    <source>
        <dbReference type="ARBA" id="ARBA00022801"/>
    </source>
</evidence>
<dbReference type="NCBIfam" id="TIGR00632">
    <property type="entry name" value="vsr"/>
    <property type="match status" value="1"/>
</dbReference>
<dbReference type="InterPro" id="IPR004603">
    <property type="entry name" value="DNA_mismatch_endonuc_vsr"/>
</dbReference>
<keyword evidence="3" id="KW-0227">DNA damage</keyword>
<protein>
    <submittedName>
        <fullName evidence="7">Very short patch repair endonuclease</fullName>
    </submittedName>
</protein>
<gene>
    <name evidence="7" type="ORF">ACFPTP_04385</name>
</gene>
<evidence type="ECO:0000256" key="6">
    <source>
        <dbReference type="ARBA" id="ARBA00029466"/>
    </source>
</evidence>
<dbReference type="EMBL" id="JBHSNP010000009">
    <property type="protein sequence ID" value="MFC5602449.1"/>
    <property type="molecule type" value="Genomic_DNA"/>
</dbReference>
<dbReference type="InterPro" id="IPR011335">
    <property type="entry name" value="Restrct_endonuc-II-like"/>
</dbReference>
<keyword evidence="4" id="KW-0378">Hydrolase</keyword>
<keyword evidence="8" id="KW-1185">Reference proteome</keyword>
<accession>A0ABW0TVR8</accession>
<organism evidence="7 8">
    <name type="scientific">Sporosarcina koreensis</name>
    <dbReference type="NCBI Taxonomy" id="334735"/>
    <lineage>
        <taxon>Bacteria</taxon>
        <taxon>Bacillati</taxon>
        <taxon>Bacillota</taxon>
        <taxon>Bacilli</taxon>
        <taxon>Bacillales</taxon>
        <taxon>Caryophanaceae</taxon>
        <taxon>Sporosarcina</taxon>
    </lineage>
</organism>
<evidence type="ECO:0000313" key="7">
    <source>
        <dbReference type="EMBL" id="MFC5602449.1"/>
    </source>
</evidence>
<dbReference type="RefSeq" id="WP_381442540.1">
    <property type="nucleotide sequence ID" value="NZ_JBHSNP010000009.1"/>
</dbReference>
<dbReference type="GO" id="GO:0004519">
    <property type="term" value="F:endonuclease activity"/>
    <property type="evidence" value="ECO:0007669"/>
    <property type="project" value="UniProtKB-KW"/>
</dbReference>
<evidence type="ECO:0000256" key="1">
    <source>
        <dbReference type="ARBA" id="ARBA00022722"/>
    </source>
</evidence>
<dbReference type="Pfam" id="PF03852">
    <property type="entry name" value="Vsr"/>
    <property type="match status" value="1"/>
</dbReference>
<keyword evidence="1" id="KW-0540">Nuclease</keyword>
<proteinExistence type="inferred from homology"/>
<sequence length="125" mass="15024">MRIWKRSFELLCMFNLIAMGKIQLGDTMADNMSKEQRSYTMSRIKSKSKLEDIFASMLWRKGLRFRRNVKTLKGKPDIAIAKYKVVIFVDSCFWHVCPLHFIQPKSNKDYWDKKLKRNQERDLEK</sequence>
<evidence type="ECO:0000256" key="5">
    <source>
        <dbReference type="ARBA" id="ARBA00023204"/>
    </source>
</evidence>
<evidence type="ECO:0000256" key="2">
    <source>
        <dbReference type="ARBA" id="ARBA00022759"/>
    </source>
</evidence>
<dbReference type="SUPFAM" id="SSF52980">
    <property type="entry name" value="Restriction endonuclease-like"/>
    <property type="match status" value="1"/>
</dbReference>
<reference evidence="8" key="1">
    <citation type="journal article" date="2019" name="Int. J. Syst. Evol. Microbiol.">
        <title>The Global Catalogue of Microorganisms (GCM) 10K type strain sequencing project: providing services to taxonomists for standard genome sequencing and annotation.</title>
        <authorList>
            <consortium name="The Broad Institute Genomics Platform"/>
            <consortium name="The Broad Institute Genome Sequencing Center for Infectious Disease"/>
            <person name="Wu L."/>
            <person name="Ma J."/>
        </authorList>
    </citation>
    <scope>NUCLEOTIDE SEQUENCE [LARGE SCALE GENOMIC DNA]</scope>
    <source>
        <strain evidence="8">KACC 11299</strain>
    </source>
</reference>
<keyword evidence="5" id="KW-0234">DNA repair</keyword>
<keyword evidence="2 7" id="KW-0255">Endonuclease</keyword>
<name>A0ABW0TVR8_9BACL</name>
<evidence type="ECO:0000313" key="8">
    <source>
        <dbReference type="Proteomes" id="UP001596071"/>
    </source>
</evidence>
<evidence type="ECO:0000256" key="3">
    <source>
        <dbReference type="ARBA" id="ARBA00022763"/>
    </source>
</evidence>
<dbReference type="Gene3D" id="3.40.960.10">
    <property type="entry name" value="VSR Endonuclease"/>
    <property type="match status" value="1"/>
</dbReference>